<name>A0A2P8EA18_9BACT</name>
<protein>
    <submittedName>
        <fullName evidence="3">BlaR1 peptidase M56</fullName>
    </submittedName>
</protein>
<dbReference type="Pfam" id="PF05569">
    <property type="entry name" value="Peptidase_M56"/>
    <property type="match status" value="1"/>
</dbReference>
<gene>
    <name evidence="3" type="ORF">CLV48_10299</name>
</gene>
<organism evidence="3 4">
    <name type="scientific">Cecembia rubra</name>
    <dbReference type="NCBI Taxonomy" id="1485585"/>
    <lineage>
        <taxon>Bacteria</taxon>
        <taxon>Pseudomonadati</taxon>
        <taxon>Bacteroidota</taxon>
        <taxon>Cytophagia</taxon>
        <taxon>Cytophagales</taxon>
        <taxon>Cyclobacteriaceae</taxon>
        <taxon>Cecembia</taxon>
    </lineage>
</organism>
<comment type="caution">
    <text evidence="3">The sequence shown here is derived from an EMBL/GenBank/DDBJ whole genome shotgun (WGS) entry which is preliminary data.</text>
</comment>
<dbReference type="PANTHER" id="PTHR34978">
    <property type="entry name" value="POSSIBLE SENSOR-TRANSDUCER PROTEIN BLAR"/>
    <property type="match status" value="1"/>
</dbReference>
<feature type="transmembrane region" description="Helical" evidence="1">
    <location>
        <begin position="112"/>
        <end position="133"/>
    </location>
</feature>
<feature type="transmembrane region" description="Helical" evidence="1">
    <location>
        <begin position="6"/>
        <end position="22"/>
    </location>
</feature>
<dbReference type="InterPro" id="IPR008756">
    <property type="entry name" value="Peptidase_M56"/>
</dbReference>
<evidence type="ECO:0000313" key="4">
    <source>
        <dbReference type="Proteomes" id="UP000240708"/>
    </source>
</evidence>
<keyword evidence="1" id="KW-1133">Transmembrane helix</keyword>
<dbReference type="InterPro" id="IPR052173">
    <property type="entry name" value="Beta-lactam_resp_regulator"/>
</dbReference>
<reference evidence="3 4" key="1">
    <citation type="submission" date="2018-03" db="EMBL/GenBank/DDBJ databases">
        <title>Genomic Encyclopedia of Archaeal and Bacterial Type Strains, Phase II (KMG-II): from individual species to whole genera.</title>
        <authorList>
            <person name="Goeker M."/>
        </authorList>
    </citation>
    <scope>NUCLEOTIDE SEQUENCE [LARGE SCALE GENOMIC DNA]</scope>
    <source>
        <strain evidence="3 4">DSM 28057</strain>
    </source>
</reference>
<feature type="transmembrane region" description="Helical" evidence="1">
    <location>
        <begin position="34"/>
        <end position="55"/>
    </location>
</feature>
<keyword evidence="1" id="KW-0812">Transmembrane</keyword>
<evidence type="ECO:0000259" key="2">
    <source>
        <dbReference type="Pfam" id="PF05569"/>
    </source>
</evidence>
<dbReference type="PANTHER" id="PTHR34978:SF3">
    <property type="entry name" value="SLR0241 PROTEIN"/>
    <property type="match status" value="1"/>
</dbReference>
<feature type="transmembrane region" description="Helical" evidence="1">
    <location>
        <begin position="290"/>
        <end position="308"/>
    </location>
</feature>
<sequence length="579" mass="67943">MILFLIKSTLALGLFYGMYHILLSRESIFSFNRFYLLTALGFSLALPFIQMPQVIPSVQEKSNQIWNQWELKQPAAELEEVLIPFEVKEVPDKSLAVVESGKNEVSGTKFPLGQVIMGIYFFGLLLFSIRFLMQLNGMRKLLKSNSQIDMGSYRLVLLKDDVLPFTFLNYLFVSRTQYNTSAIEPEILEHELAHIRQRHSWDILLVEVLKCVFWFNPLLLLFKKAIQLNHEFLADEHVLREFENHASYQNLLVNKVSSLFGNHPISSAFNFHVTKRRLMMMGKVSHPMRLTFLKLGSFFLAMLLFFTLTSSKVGDDLGFFISEETEGVKKFEKLLSEGFSEEKPFVLELQKLNLEALRQVYFSLNEEERNQISHFPFFDEVTYEQLILLQKEFPRVVTKISYTTPPDKKEIRAEIFDLWLKTKNAELFIDDEERPFEALNQFERSEFAFFEVRETSPKKFLKKPEYSIKLMTHDFYHQKYFESPKTIQTISARYPNSDQAEVFYALRYIRMENGTVAEFIPKNFEASIFHHLRTIDTKELDFENRRSTINYVMGEQFSISISKDNKSQSKVFSFPSVTF</sequence>
<dbReference type="AlphaFoldDB" id="A0A2P8EA18"/>
<evidence type="ECO:0000256" key="1">
    <source>
        <dbReference type="SAM" id="Phobius"/>
    </source>
</evidence>
<dbReference type="EMBL" id="PYGF01000002">
    <property type="protein sequence ID" value="PSL06284.1"/>
    <property type="molecule type" value="Genomic_DNA"/>
</dbReference>
<evidence type="ECO:0000313" key="3">
    <source>
        <dbReference type="EMBL" id="PSL06284.1"/>
    </source>
</evidence>
<feature type="domain" description="Peptidase M56" evidence="2">
    <location>
        <begin position="187"/>
        <end position="281"/>
    </location>
</feature>
<accession>A0A2P8EA18</accession>
<proteinExistence type="predicted"/>
<dbReference type="CDD" id="cd07341">
    <property type="entry name" value="M56_BlaR1_MecR1_like"/>
    <property type="match status" value="1"/>
</dbReference>
<dbReference type="OrthoDB" id="1522859at2"/>
<dbReference type="Proteomes" id="UP000240708">
    <property type="component" value="Unassembled WGS sequence"/>
</dbReference>
<dbReference type="RefSeq" id="WP_106566232.1">
    <property type="nucleotide sequence ID" value="NZ_PYGF01000002.1"/>
</dbReference>
<keyword evidence="1" id="KW-0472">Membrane</keyword>
<keyword evidence="4" id="KW-1185">Reference proteome</keyword>